<sequence>MVASTTPNELLSIIENTISMEVRIADADVKNVIQTMEGYGFKSKNSWASVQLPGHTVVEFWKKEFLKG</sequence>
<evidence type="ECO:0000313" key="1">
    <source>
        <dbReference type="EMBL" id="RAP74207.1"/>
    </source>
</evidence>
<dbReference type="RefSeq" id="WP_112884996.1">
    <property type="nucleotide sequence ID" value="NZ_QLUW01000005.1"/>
</dbReference>
<dbReference type="Proteomes" id="UP000249260">
    <property type="component" value="Unassembled WGS sequence"/>
</dbReference>
<gene>
    <name evidence="1" type="ORF">DL346_24415</name>
</gene>
<keyword evidence="2" id="KW-1185">Reference proteome</keyword>
<accession>A0A328TUL7</accession>
<name>A0A328TUL7_9BACL</name>
<evidence type="ECO:0000313" key="2">
    <source>
        <dbReference type="Proteomes" id="UP000249260"/>
    </source>
</evidence>
<organism evidence="1 2">
    <name type="scientific">Paenibacillus montanisoli</name>
    <dbReference type="NCBI Taxonomy" id="2081970"/>
    <lineage>
        <taxon>Bacteria</taxon>
        <taxon>Bacillati</taxon>
        <taxon>Bacillota</taxon>
        <taxon>Bacilli</taxon>
        <taxon>Bacillales</taxon>
        <taxon>Paenibacillaceae</taxon>
        <taxon>Paenibacillus</taxon>
    </lineage>
</organism>
<dbReference type="AlphaFoldDB" id="A0A328TUL7"/>
<reference evidence="1 2" key="1">
    <citation type="submission" date="2018-06" db="EMBL/GenBank/DDBJ databases">
        <title>Paenibacillus montanisoli sp. nov., isolated from mountain area soil.</title>
        <authorList>
            <person name="Wu M."/>
        </authorList>
    </citation>
    <scope>NUCLEOTIDE SEQUENCE [LARGE SCALE GENOMIC DNA]</scope>
    <source>
        <strain evidence="1 2">RA17</strain>
    </source>
</reference>
<proteinExistence type="predicted"/>
<dbReference type="OrthoDB" id="2625413at2"/>
<comment type="caution">
    <text evidence="1">The sequence shown here is derived from an EMBL/GenBank/DDBJ whole genome shotgun (WGS) entry which is preliminary data.</text>
</comment>
<dbReference type="EMBL" id="QLUW01000005">
    <property type="protein sequence ID" value="RAP74207.1"/>
    <property type="molecule type" value="Genomic_DNA"/>
</dbReference>
<protein>
    <submittedName>
        <fullName evidence="1">Uncharacterized protein</fullName>
    </submittedName>
</protein>